<keyword evidence="1" id="KW-0812">Transmembrane</keyword>
<gene>
    <name evidence="2" type="ORF">CC86DRAFT_462450</name>
</gene>
<accession>A0A6A7AH71</accession>
<evidence type="ECO:0000313" key="3">
    <source>
        <dbReference type="Proteomes" id="UP000799424"/>
    </source>
</evidence>
<sequence length="326" mass="36501">MAIVTGLNLLKCVCITYTHYLHRRSARESATKGPPYLVTIGDAIASFLQDEDKHTMGFNWATKRNFDKGWPSKRPNRLISTPKSEFWFRAASKIRWGITMSLCIALITIVGFLLGMTISSQRALGVPVDLPSLWSYGVGASNQWATSLAGRMRQLSQTSGFFFAVLFANMFQVIVSALYLLYNNLLTVLVMAAEWNDFISERKTLRLSAPRGIQRSGYFLSLPYRYSIILMTCSGLLHWLISQSVFIVQTVAYNPEFERNPAKDASSIGYSSIGIMFAMTIGSVWVLALLVIGFTWRYTPTKPRDGGPRPPFPMPLANDYSTLVSV</sequence>
<feature type="transmembrane region" description="Helical" evidence="1">
    <location>
        <begin position="273"/>
        <end position="296"/>
    </location>
</feature>
<dbReference type="EMBL" id="MU006217">
    <property type="protein sequence ID" value="KAF2832068.1"/>
    <property type="molecule type" value="Genomic_DNA"/>
</dbReference>
<protein>
    <submittedName>
        <fullName evidence="2">Uncharacterized protein</fullName>
    </submittedName>
</protein>
<dbReference type="OrthoDB" id="5429634at2759"/>
<dbReference type="PANTHER" id="PTHR35395:SF1">
    <property type="entry name" value="DUF6536 DOMAIN-CONTAINING PROTEIN"/>
    <property type="match status" value="1"/>
</dbReference>
<reference evidence="2" key="1">
    <citation type="journal article" date="2020" name="Stud. Mycol.">
        <title>101 Dothideomycetes genomes: a test case for predicting lifestyles and emergence of pathogens.</title>
        <authorList>
            <person name="Haridas S."/>
            <person name="Albert R."/>
            <person name="Binder M."/>
            <person name="Bloem J."/>
            <person name="Labutti K."/>
            <person name="Salamov A."/>
            <person name="Andreopoulos B."/>
            <person name="Baker S."/>
            <person name="Barry K."/>
            <person name="Bills G."/>
            <person name="Bluhm B."/>
            <person name="Cannon C."/>
            <person name="Castanera R."/>
            <person name="Culley D."/>
            <person name="Daum C."/>
            <person name="Ezra D."/>
            <person name="Gonzalez J."/>
            <person name="Henrissat B."/>
            <person name="Kuo A."/>
            <person name="Liang C."/>
            <person name="Lipzen A."/>
            <person name="Lutzoni F."/>
            <person name="Magnuson J."/>
            <person name="Mondo S."/>
            <person name="Nolan M."/>
            <person name="Ohm R."/>
            <person name="Pangilinan J."/>
            <person name="Park H.-J."/>
            <person name="Ramirez L."/>
            <person name="Alfaro M."/>
            <person name="Sun H."/>
            <person name="Tritt A."/>
            <person name="Yoshinaga Y."/>
            <person name="Zwiers L.-H."/>
            <person name="Turgeon B."/>
            <person name="Goodwin S."/>
            <person name="Spatafora J."/>
            <person name="Crous P."/>
            <person name="Grigoriev I."/>
        </authorList>
    </citation>
    <scope>NUCLEOTIDE SEQUENCE</scope>
    <source>
        <strain evidence="2">CBS 113818</strain>
    </source>
</reference>
<proteinExistence type="predicted"/>
<keyword evidence="1" id="KW-0472">Membrane</keyword>
<evidence type="ECO:0000313" key="2">
    <source>
        <dbReference type="EMBL" id="KAF2832068.1"/>
    </source>
</evidence>
<organism evidence="2 3">
    <name type="scientific">Ophiobolus disseminans</name>
    <dbReference type="NCBI Taxonomy" id="1469910"/>
    <lineage>
        <taxon>Eukaryota</taxon>
        <taxon>Fungi</taxon>
        <taxon>Dikarya</taxon>
        <taxon>Ascomycota</taxon>
        <taxon>Pezizomycotina</taxon>
        <taxon>Dothideomycetes</taxon>
        <taxon>Pleosporomycetidae</taxon>
        <taxon>Pleosporales</taxon>
        <taxon>Pleosporineae</taxon>
        <taxon>Phaeosphaeriaceae</taxon>
        <taxon>Ophiobolus</taxon>
    </lineage>
</organism>
<dbReference type="AlphaFoldDB" id="A0A6A7AH71"/>
<keyword evidence="3" id="KW-1185">Reference proteome</keyword>
<keyword evidence="1" id="KW-1133">Transmembrane helix</keyword>
<feature type="transmembrane region" description="Helical" evidence="1">
    <location>
        <begin position="228"/>
        <end position="252"/>
    </location>
</feature>
<feature type="transmembrane region" description="Helical" evidence="1">
    <location>
        <begin position="94"/>
        <end position="114"/>
    </location>
</feature>
<dbReference type="Proteomes" id="UP000799424">
    <property type="component" value="Unassembled WGS sequence"/>
</dbReference>
<evidence type="ECO:0000256" key="1">
    <source>
        <dbReference type="SAM" id="Phobius"/>
    </source>
</evidence>
<name>A0A6A7AH71_9PLEO</name>
<dbReference type="PANTHER" id="PTHR35395">
    <property type="entry name" value="DUF6536 DOMAIN-CONTAINING PROTEIN"/>
    <property type="match status" value="1"/>
</dbReference>
<feature type="transmembrane region" description="Helical" evidence="1">
    <location>
        <begin position="161"/>
        <end position="182"/>
    </location>
</feature>